<proteinExistence type="predicted"/>
<name>A0A2P2P8N7_RHIMU</name>
<evidence type="ECO:0000313" key="1">
    <source>
        <dbReference type="EMBL" id="MBX51079.1"/>
    </source>
</evidence>
<organism evidence="1">
    <name type="scientific">Rhizophora mucronata</name>
    <name type="common">Asiatic mangrove</name>
    <dbReference type="NCBI Taxonomy" id="61149"/>
    <lineage>
        <taxon>Eukaryota</taxon>
        <taxon>Viridiplantae</taxon>
        <taxon>Streptophyta</taxon>
        <taxon>Embryophyta</taxon>
        <taxon>Tracheophyta</taxon>
        <taxon>Spermatophyta</taxon>
        <taxon>Magnoliopsida</taxon>
        <taxon>eudicotyledons</taxon>
        <taxon>Gunneridae</taxon>
        <taxon>Pentapetalae</taxon>
        <taxon>rosids</taxon>
        <taxon>fabids</taxon>
        <taxon>Malpighiales</taxon>
        <taxon>Rhizophoraceae</taxon>
        <taxon>Rhizophora</taxon>
    </lineage>
</organism>
<dbReference type="AlphaFoldDB" id="A0A2P2P8N7"/>
<reference evidence="1" key="1">
    <citation type="submission" date="2018-02" db="EMBL/GenBank/DDBJ databases">
        <title>Rhizophora mucronata_Transcriptome.</title>
        <authorList>
            <person name="Meera S.P."/>
            <person name="Sreeshan A."/>
            <person name="Augustine A."/>
        </authorList>
    </citation>
    <scope>NUCLEOTIDE SEQUENCE</scope>
    <source>
        <tissue evidence="1">Leaf</tissue>
    </source>
</reference>
<accession>A0A2P2P8N7</accession>
<sequence>MNFFFICFSMYIDIAVCNLSSHCESCIFSHI</sequence>
<protein>
    <submittedName>
        <fullName evidence="1">Uncharacterized protein</fullName>
    </submittedName>
</protein>
<dbReference type="EMBL" id="GGEC01070595">
    <property type="protein sequence ID" value="MBX51079.1"/>
    <property type="molecule type" value="Transcribed_RNA"/>
</dbReference>